<organism evidence="2 3">
    <name type="scientific">Streptomyces beijiangensis</name>
    <dbReference type="NCBI Taxonomy" id="163361"/>
    <lineage>
        <taxon>Bacteria</taxon>
        <taxon>Bacillati</taxon>
        <taxon>Actinomycetota</taxon>
        <taxon>Actinomycetes</taxon>
        <taxon>Kitasatosporales</taxon>
        <taxon>Streptomycetaceae</taxon>
        <taxon>Streptomyces</taxon>
    </lineage>
</organism>
<dbReference type="EMBL" id="JAFLRJ010000177">
    <property type="protein sequence ID" value="MBO0513997.1"/>
    <property type="molecule type" value="Genomic_DNA"/>
</dbReference>
<feature type="transmembrane region" description="Helical" evidence="1">
    <location>
        <begin position="12"/>
        <end position="36"/>
    </location>
</feature>
<accession>A0A939F8H4</accession>
<keyword evidence="3" id="KW-1185">Reference proteome</keyword>
<keyword evidence="1" id="KW-1133">Transmembrane helix</keyword>
<keyword evidence="1" id="KW-0812">Transmembrane</keyword>
<reference evidence="2" key="1">
    <citation type="submission" date="2021-03" db="EMBL/GenBank/DDBJ databases">
        <title>Streptomyces poriferae sp. nov., a novel marine sponge-derived Actinobacteria species with anti-MRSA activity.</title>
        <authorList>
            <person name="Sandoval-Powers M."/>
            <person name="Kralova S."/>
            <person name="Nguyen G.-S."/>
            <person name="Fawwal D."/>
            <person name="Degnes K."/>
            <person name="Klinkenberg G."/>
            <person name="Sletta H."/>
            <person name="Wentzel A."/>
            <person name="Liles M.R."/>
        </authorList>
    </citation>
    <scope>NUCLEOTIDE SEQUENCE</scope>
    <source>
        <strain evidence="2">DSM 41794</strain>
    </source>
</reference>
<feature type="transmembrane region" description="Helical" evidence="1">
    <location>
        <begin position="93"/>
        <end position="112"/>
    </location>
</feature>
<dbReference type="Proteomes" id="UP000664167">
    <property type="component" value="Unassembled WGS sequence"/>
</dbReference>
<feature type="transmembrane region" description="Helical" evidence="1">
    <location>
        <begin position="149"/>
        <end position="168"/>
    </location>
</feature>
<sequence>MTENTHTTQQRTGTSGLVLGTALALTGIVSGVFYAYSTSVMLALGDTGDRTFIEVMQRLNDRIQNPVFFLAFFGALVLTGISYWQLRKTAARWWVLAALVLYAAVFLLTSGVNVPLNDQLAHAGDPARIADPGAVREKFEGAWVAWNHVRGVLSIAAVGCLGRALFLYGRYGRYGRTTQPAPAQDPAYFSSAAGSSASR</sequence>
<proteinExistence type="predicted"/>
<dbReference type="RefSeq" id="WP_206963408.1">
    <property type="nucleotide sequence ID" value="NZ_BAAAJJ010000001.1"/>
</dbReference>
<feature type="transmembrane region" description="Helical" evidence="1">
    <location>
        <begin position="67"/>
        <end position="86"/>
    </location>
</feature>
<dbReference type="InterPro" id="IPR013901">
    <property type="entry name" value="Anthrone_oxy"/>
</dbReference>
<evidence type="ECO:0000313" key="2">
    <source>
        <dbReference type="EMBL" id="MBO0513997.1"/>
    </source>
</evidence>
<evidence type="ECO:0000313" key="3">
    <source>
        <dbReference type="Proteomes" id="UP000664167"/>
    </source>
</evidence>
<gene>
    <name evidence="2" type="ORF">J0695_19655</name>
</gene>
<dbReference type="Pfam" id="PF08592">
    <property type="entry name" value="Anthrone_oxy"/>
    <property type="match status" value="1"/>
</dbReference>
<protein>
    <submittedName>
        <fullName evidence="2">DUF1772 domain-containing protein</fullName>
    </submittedName>
</protein>
<comment type="caution">
    <text evidence="2">The sequence shown here is derived from an EMBL/GenBank/DDBJ whole genome shotgun (WGS) entry which is preliminary data.</text>
</comment>
<dbReference type="AlphaFoldDB" id="A0A939F8H4"/>
<name>A0A939F8H4_9ACTN</name>
<keyword evidence="1" id="KW-0472">Membrane</keyword>
<evidence type="ECO:0000256" key="1">
    <source>
        <dbReference type="SAM" id="Phobius"/>
    </source>
</evidence>